<sequence>MSEFDKKLKKYDVALATRNFEIELFWKRSVFFWGFIASAFVGYATVVKDKPVLAFALACFGFVCSIAWSLVNRGSKYWQENWESIVASLEDEITGTLFKDRAPQQKKGIWLTSRQFSVSKVTVALSDFTCLIWFGFMCYHLMKQVQITLCLQGSLLVVVAFFLTIIFVIFMVVSGRSSDA</sequence>
<reference evidence="2 3" key="1">
    <citation type="journal article" date="2012" name="Science">
        <title>Ecological populations of bacteria act as socially cohesive units of antibiotic production and resistance.</title>
        <authorList>
            <person name="Cordero O.X."/>
            <person name="Wildschutte H."/>
            <person name="Kirkup B."/>
            <person name="Proehl S."/>
            <person name="Ngo L."/>
            <person name="Hussain F."/>
            <person name="Le Roux F."/>
            <person name="Mincer T."/>
            <person name="Polz M.F."/>
        </authorList>
    </citation>
    <scope>NUCLEOTIDE SEQUENCE [LARGE SCALE GENOMIC DNA]</scope>
    <source>
        <strain evidence="2 3">FS-238</strain>
    </source>
</reference>
<keyword evidence="3" id="KW-1185">Reference proteome</keyword>
<dbReference type="RefSeq" id="WP_017045810.1">
    <property type="nucleotide sequence ID" value="NZ_AJYS02000093.1"/>
</dbReference>
<gene>
    <name evidence="2" type="ORF">A1QS_15110</name>
</gene>
<comment type="caution">
    <text evidence="2">The sequence shown here is derived from an EMBL/GenBank/DDBJ whole genome shotgun (WGS) entry which is preliminary data.</text>
</comment>
<feature type="transmembrane region" description="Helical" evidence="1">
    <location>
        <begin position="154"/>
        <end position="173"/>
    </location>
</feature>
<evidence type="ECO:0000256" key="1">
    <source>
        <dbReference type="SAM" id="Phobius"/>
    </source>
</evidence>
<proteinExistence type="predicted"/>
<dbReference type="InterPro" id="IPR056918">
    <property type="entry name" value="8xMP"/>
</dbReference>
<keyword evidence="1" id="KW-0812">Transmembrane</keyword>
<protein>
    <submittedName>
        <fullName evidence="2">Uncharacterized protein</fullName>
    </submittedName>
</protein>
<feature type="transmembrane region" description="Helical" evidence="1">
    <location>
        <begin position="30"/>
        <end position="46"/>
    </location>
</feature>
<evidence type="ECO:0000313" key="3">
    <source>
        <dbReference type="Proteomes" id="UP000094808"/>
    </source>
</evidence>
<accession>A0A853R468</accession>
<feature type="transmembrane region" description="Helical" evidence="1">
    <location>
        <begin position="121"/>
        <end position="142"/>
    </location>
</feature>
<dbReference type="EMBL" id="AJYS02000093">
    <property type="protein sequence ID" value="OEE39207.1"/>
    <property type="molecule type" value="Genomic_DNA"/>
</dbReference>
<feature type="transmembrane region" description="Helical" evidence="1">
    <location>
        <begin position="52"/>
        <end position="71"/>
    </location>
</feature>
<dbReference type="Pfam" id="PF24838">
    <property type="entry name" value="8xMP"/>
    <property type="match status" value="1"/>
</dbReference>
<keyword evidence="1" id="KW-1133">Transmembrane helix</keyword>
<keyword evidence="1" id="KW-0472">Membrane</keyword>
<evidence type="ECO:0000313" key="2">
    <source>
        <dbReference type="EMBL" id="OEE39207.1"/>
    </source>
</evidence>
<dbReference type="Proteomes" id="UP000094808">
    <property type="component" value="Unassembled WGS sequence"/>
</dbReference>
<dbReference type="AlphaFoldDB" id="A0A853R468"/>
<name>A0A853R468_9VIBR</name>
<organism evidence="2 3">
    <name type="scientific">Vibrio ordalii FS-238</name>
    <dbReference type="NCBI Taxonomy" id="617133"/>
    <lineage>
        <taxon>Bacteria</taxon>
        <taxon>Pseudomonadati</taxon>
        <taxon>Pseudomonadota</taxon>
        <taxon>Gammaproteobacteria</taxon>
        <taxon>Vibrionales</taxon>
        <taxon>Vibrionaceae</taxon>
        <taxon>Vibrio</taxon>
    </lineage>
</organism>